<dbReference type="Gene3D" id="3.30.160.60">
    <property type="entry name" value="Classic Zinc Finger"/>
    <property type="match status" value="2"/>
</dbReference>
<feature type="domain" description="C2H2-type" evidence="9">
    <location>
        <begin position="81"/>
        <end position="109"/>
    </location>
</feature>
<dbReference type="SUPFAM" id="SSF57667">
    <property type="entry name" value="beta-beta-alpha zinc fingers"/>
    <property type="match status" value="1"/>
</dbReference>
<reference evidence="10" key="1">
    <citation type="submission" date="2021-01" db="UniProtKB">
        <authorList>
            <consortium name="EnsemblMetazoa"/>
        </authorList>
    </citation>
    <scope>IDENTIFICATION</scope>
</reference>
<feature type="compositionally biased region" description="Polar residues" evidence="8">
    <location>
        <begin position="207"/>
        <end position="216"/>
    </location>
</feature>
<keyword evidence="6" id="KW-0539">Nucleus</keyword>
<dbReference type="InterPro" id="IPR050888">
    <property type="entry name" value="ZnF_C2H2-type_TF"/>
</dbReference>
<evidence type="ECO:0000259" key="9">
    <source>
        <dbReference type="PROSITE" id="PS50157"/>
    </source>
</evidence>
<dbReference type="EnsemblMetazoa" id="XM_022796418">
    <property type="protein sequence ID" value="XP_022652153"/>
    <property type="gene ID" value="LOC111246585"/>
</dbReference>
<dbReference type="GO" id="GO:0005634">
    <property type="term" value="C:nucleus"/>
    <property type="evidence" value="ECO:0007669"/>
    <property type="project" value="UniProtKB-SubCell"/>
</dbReference>
<dbReference type="FunFam" id="3.30.160.60:FF:000448">
    <property type="entry name" value="RE1-silencing transcription factor A"/>
    <property type="match status" value="1"/>
</dbReference>
<feature type="domain" description="C2H2-type" evidence="9">
    <location>
        <begin position="115"/>
        <end position="142"/>
    </location>
</feature>
<keyword evidence="11" id="KW-1185">Reference proteome</keyword>
<dbReference type="GeneID" id="111246585"/>
<dbReference type="OrthoDB" id="6408356at2759"/>
<dbReference type="PROSITE" id="PS50157">
    <property type="entry name" value="ZINC_FINGER_C2H2_2"/>
    <property type="match status" value="2"/>
</dbReference>
<keyword evidence="5" id="KW-0862">Zinc</keyword>
<feature type="compositionally biased region" description="Low complexity" evidence="8">
    <location>
        <begin position="258"/>
        <end position="272"/>
    </location>
</feature>
<feature type="region of interest" description="Disordered" evidence="8">
    <location>
        <begin position="248"/>
        <end position="281"/>
    </location>
</feature>
<feature type="region of interest" description="Disordered" evidence="8">
    <location>
        <begin position="159"/>
        <end position="223"/>
    </location>
</feature>
<sequence>MSFRKECGSTGSVSLAVSTASVSASAARGTLSPSPSPAPRSSLVTPPPSSASAAPLVGTPSALGIPAGNNALQLRPSEACIPCEICGRRFRSLADVRSHVAAIHLKNSEDPERRFQCEFCPFRAYTKTSIRQHMFLHTGEVPYKCDLCSYGARQKFHLDRHRQKAHGMAPTPKRGRFPGRPSSELSILPVGPPSASPPNGSGNGASLNPTTLNGHSSDPELLTPFPPVFPPMLDPAALKLASNLFQLISSSNGGGSGSSAAGGNNSSASTGSDHSSQDNDV</sequence>
<dbReference type="Proteomes" id="UP000594260">
    <property type="component" value="Unplaced"/>
</dbReference>
<dbReference type="AlphaFoldDB" id="A0A7M7JIP9"/>
<evidence type="ECO:0000256" key="5">
    <source>
        <dbReference type="ARBA" id="ARBA00022833"/>
    </source>
</evidence>
<evidence type="ECO:0000256" key="1">
    <source>
        <dbReference type="ARBA" id="ARBA00004123"/>
    </source>
</evidence>
<evidence type="ECO:0000313" key="11">
    <source>
        <dbReference type="Proteomes" id="UP000594260"/>
    </source>
</evidence>
<feature type="region of interest" description="Disordered" evidence="8">
    <location>
        <begin position="26"/>
        <end position="55"/>
    </location>
</feature>
<feature type="compositionally biased region" description="Low complexity" evidence="8">
    <location>
        <begin position="197"/>
        <end position="206"/>
    </location>
</feature>
<accession>A0A7M7JIP9</accession>
<dbReference type="RefSeq" id="XP_022652153.1">
    <property type="nucleotide sequence ID" value="XM_022796418.1"/>
</dbReference>
<dbReference type="InterPro" id="IPR013087">
    <property type="entry name" value="Znf_C2H2_type"/>
</dbReference>
<evidence type="ECO:0000256" key="8">
    <source>
        <dbReference type="SAM" id="MobiDB-lite"/>
    </source>
</evidence>
<evidence type="ECO:0000256" key="2">
    <source>
        <dbReference type="ARBA" id="ARBA00022723"/>
    </source>
</evidence>
<evidence type="ECO:0000256" key="4">
    <source>
        <dbReference type="ARBA" id="ARBA00022771"/>
    </source>
</evidence>
<comment type="subcellular location">
    <subcellularLocation>
        <location evidence="1">Nucleus</location>
    </subcellularLocation>
</comment>
<organism evidence="10 11">
    <name type="scientific">Varroa destructor</name>
    <name type="common">Honeybee mite</name>
    <dbReference type="NCBI Taxonomy" id="109461"/>
    <lineage>
        <taxon>Eukaryota</taxon>
        <taxon>Metazoa</taxon>
        <taxon>Ecdysozoa</taxon>
        <taxon>Arthropoda</taxon>
        <taxon>Chelicerata</taxon>
        <taxon>Arachnida</taxon>
        <taxon>Acari</taxon>
        <taxon>Parasitiformes</taxon>
        <taxon>Mesostigmata</taxon>
        <taxon>Gamasina</taxon>
        <taxon>Dermanyssoidea</taxon>
        <taxon>Varroidae</taxon>
        <taxon>Varroa</taxon>
    </lineage>
</organism>
<evidence type="ECO:0000256" key="3">
    <source>
        <dbReference type="ARBA" id="ARBA00022737"/>
    </source>
</evidence>
<dbReference type="KEGG" id="vde:111246585"/>
<dbReference type="PROSITE" id="PS00028">
    <property type="entry name" value="ZINC_FINGER_C2H2_1"/>
    <property type="match status" value="1"/>
</dbReference>
<name>A0A7M7JIP9_VARDE</name>
<evidence type="ECO:0000256" key="7">
    <source>
        <dbReference type="PROSITE-ProRule" id="PRU00042"/>
    </source>
</evidence>
<evidence type="ECO:0000256" key="6">
    <source>
        <dbReference type="ARBA" id="ARBA00023242"/>
    </source>
</evidence>
<dbReference type="PANTHER" id="PTHR24406">
    <property type="entry name" value="TRANSCRIPTIONAL REPRESSOR CTCFL-RELATED"/>
    <property type="match status" value="1"/>
</dbReference>
<keyword evidence="4 7" id="KW-0863">Zinc-finger</keyword>
<protein>
    <recommendedName>
        <fullName evidence="9">C2H2-type domain-containing protein</fullName>
    </recommendedName>
</protein>
<dbReference type="InParanoid" id="A0A7M7JIP9"/>
<evidence type="ECO:0000313" key="10">
    <source>
        <dbReference type="EnsemblMetazoa" id="XP_022652153"/>
    </source>
</evidence>
<proteinExistence type="predicted"/>
<dbReference type="OMA" id="GFTHEDS"/>
<dbReference type="InterPro" id="IPR036236">
    <property type="entry name" value="Znf_C2H2_sf"/>
</dbReference>
<keyword evidence="2" id="KW-0479">Metal-binding</keyword>
<dbReference type="GO" id="GO:0008270">
    <property type="term" value="F:zinc ion binding"/>
    <property type="evidence" value="ECO:0007669"/>
    <property type="project" value="UniProtKB-KW"/>
</dbReference>
<dbReference type="SMART" id="SM00355">
    <property type="entry name" value="ZnF_C2H2"/>
    <property type="match status" value="3"/>
</dbReference>
<keyword evidence="3" id="KW-0677">Repeat</keyword>